<comment type="caution">
    <text evidence="1">The sequence shown here is derived from an EMBL/GenBank/DDBJ whole genome shotgun (WGS) entry which is preliminary data.</text>
</comment>
<sequence>MAGTRPVQLPVEAVDQTAARPAGAFFATAVTDVELPDSADDSTVTEMDSDSSSFTPVESRRLKRKLRRTSTAESDKEGSFVVIPEPVYLDKAHTALKKNFVPASVMCSKIMKKCPGHHKTCAFHTCQARREEGTSQDAIAKREASSRCPRNLLSNTKNVQGVERSFVQAARTKPAVSFYGVLPTSSELLVVSAGMNSQGTTPTGGILQPIEARGPSLQTSASVIVPAISADNEAQTVNHDANSMAICADQETATDAEPIRTARAIAAESGSGRIELEPSADAARAPMMLPIIWPGTVTGGGVGARTVAFQPGNATPRVGLAMISGVCYIKHADNISVWSIHNDLQRQEFALQEAFITTEWYQSMGVAVEDTLHVVCEQLGLPMASEHAYPTAPT</sequence>
<dbReference type="Proteomes" id="UP000821865">
    <property type="component" value="Chromosome 9"/>
</dbReference>
<organism evidence="1 2">
    <name type="scientific">Dermacentor silvarum</name>
    <name type="common">Tick</name>
    <dbReference type="NCBI Taxonomy" id="543639"/>
    <lineage>
        <taxon>Eukaryota</taxon>
        <taxon>Metazoa</taxon>
        <taxon>Ecdysozoa</taxon>
        <taxon>Arthropoda</taxon>
        <taxon>Chelicerata</taxon>
        <taxon>Arachnida</taxon>
        <taxon>Acari</taxon>
        <taxon>Parasitiformes</taxon>
        <taxon>Ixodida</taxon>
        <taxon>Ixodoidea</taxon>
        <taxon>Ixodidae</taxon>
        <taxon>Rhipicephalinae</taxon>
        <taxon>Dermacentor</taxon>
    </lineage>
</organism>
<reference evidence="1" key="1">
    <citation type="submission" date="2020-05" db="EMBL/GenBank/DDBJ databases">
        <title>Large-scale comparative analyses of tick genomes elucidate their genetic diversity and vector capacities.</title>
        <authorList>
            <person name="Jia N."/>
            <person name="Wang J."/>
            <person name="Shi W."/>
            <person name="Du L."/>
            <person name="Sun Y."/>
            <person name="Zhan W."/>
            <person name="Jiang J."/>
            <person name="Wang Q."/>
            <person name="Zhang B."/>
            <person name="Ji P."/>
            <person name="Sakyi L.B."/>
            <person name="Cui X."/>
            <person name="Yuan T."/>
            <person name="Jiang B."/>
            <person name="Yang W."/>
            <person name="Lam T.T.-Y."/>
            <person name="Chang Q."/>
            <person name="Ding S."/>
            <person name="Wang X."/>
            <person name="Zhu J."/>
            <person name="Ruan X."/>
            <person name="Zhao L."/>
            <person name="Wei J."/>
            <person name="Que T."/>
            <person name="Du C."/>
            <person name="Cheng J."/>
            <person name="Dai P."/>
            <person name="Han X."/>
            <person name="Huang E."/>
            <person name="Gao Y."/>
            <person name="Liu J."/>
            <person name="Shao H."/>
            <person name="Ye R."/>
            <person name="Li L."/>
            <person name="Wei W."/>
            <person name="Wang X."/>
            <person name="Wang C."/>
            <person name="Yang T."/>
            <person name="Huo Q."/>
            <person name="Li W."/>
            <person name="Guo W."/>
            <person name="Chen H."/>
            <person name="Zhou L."/>
            <person name="Ni X."/>
            <person name="Tian J."/>
            <person name="Zhou Y."/>
            <person name="Sheng Y."/>
            <person name="Liu T."/>
            <person name="Pan Y."/>
            <person name="Xia L."/>
            <person name="Li J."/>
            <person name="Zhao F."/>
            <person name="Cao W."/>
        </authorList>
    </citation>
    <scope>NUCLEOTIDE SEQUENCE</scope>
    <source>
        <strain evidence="1">Dsil-2018</strain>
    </source>
</reference>
<evidence type="ECO:0000313" key="1">
    <source>
        <dbReference type="EMBL" id="KAH7933047.1"/>
    </source>
</evidence>
<dbReference type="EMBL" id="CM023478">
    <property type="protein sequence ID" value="KAH7933047.1"/>
    <property type="molecule type" value="Genomic_DNA"/>
</dbReference>
<evidence type="ECO:0000313" key="2">
    <source>
        <dbReference type="Proteomes" id="UP000821865"/>
    </source>
</evidence>
<accession>A0ACB8C2H9</accession>
<name>A0ACB8C2H9_DERSI</name>
<keyword evidence="2" id="KW-1185">Reference proteome</keyword>
<proteinExistence type="predicted"/>
<gene>
    <name evidence="1" type="ORF">HPB49_007465</name>
</gene>
<protein>
    <submittedName>
        <fullName evidence="1">Uncharacterized protein</fullName>
    </submittedName>
</protein>